<organism evidence="4 5">
    <name type="scientific">Patiria miniata</name>
    <name type="common">Bat star</name>
    <name type="synonym">Asterina miniata</name>
    <dbReference type="NCBI Taxonomy" id="46514"/>
    <lineage>
        <taxon>Eukaryota</taxon>
        <taxon>Metazoa</taxon>
        <taxon>Echinodermata</taxon>
        <taxon>Eleutherozoa</taxon>
        <taxon>Asterozoa</taxon>
        <taxon>Asteroidea</taxon>
        <taxon>Valvatacea</taxon>
        <taxon>Valvatida</taxon>
        <taxon>Asterinidae</taxon>
        <taxon>Patiria</taxon>
    </lineage>
</organism>
<dbReference type="Gene3D" id="1.20.1280.50">
    <property type="match status" value="1"/>
</dbReference>
<dbReference type="SUPFAM" id="SSF50978">
    <property type="entry name" value="WD40 repeat-like"/>
    <property type="match status" value="1"/>
</dbReference>
<dbReference type="RefSeq" id="XP_038059499.1">
    <property type="nucleotide sequence ID" value="XM_038203571.1"/>
</dbReference>
<reference evidence="4" key="1">
    <citation type="submission" date="2022-11" db="UniProtKB">
        <authorList>
            <consortium name="EnsemblMetazoa"/>
        </authorList>
    </citation>
    <scope>IDENTIFICATION</scope>
</reference>
<sequence>MSQDGFGCLPNELVEKVFGYLTVDDLCHVTLCGRSWRESANQDALWRPFCRWKGWEHYGTMSDLCKEVPLKPNSPEQKTGEGGAPTFPVDAVVTGSDWPGLVDTCKWKEVYMKARHLEGNWRNNRYHVSSFEFGSAGYREWLFEYIGPGPEPLVCNMAGEGDCLAVGISIGTMQIWDVSNCKRRHLIQVNVSEAPDALKMKDGIIAAGCKDGKIRTFSAQTGEQLQVMSGHRLPVLRLFFDGNTIVSTAYKEYRKNEVYADSDIRVWSAADGCCRYNLQSGSVGRRLDDLDYKDKIVAGAYNDKTIRVWNADSGSRIQQFTVQARDLLSCHLGDGIVIGAYDGNVVMVWSLESGDCIKTFDVPGNYSEKYGKLLDRARSYTFNGALLLSTSCNNHMRLLDLNGKFLGDSRPYSNEFNFEPIVFRGNKLVAADLSGGANHLWSVDQDGFHYIKEVRRIMFDDEVTVRYSVAWMSETKLAFVTYVDFESFEQGITEQIPIIIVHHYW</sequence>
<dbReference type="InterPro" id="IPR036047">
    <property type="entry name" value="F-box-like_dom_sf"/>
</dbReference>
<dbReference type="EnsemblMetazoa" id="XM_038203571.1">
    <property type="protein sequence ID" value="XP_038059499.1"/>
    <property type="gene ID" value="LOC119730558"/>
</dbReference>
<dbReference type="PANTHER" id="PTHR44436:SF1">
    <property type="entry name" value="F-BOX_WD REPEAT-CONTAINING PROTEIN 2"/>
    <property type="match status" value="1"/>
</dbReference>
<dbReference type="InterPro" id="IPR015943">
    <property type="entry name" value="WD40/YVTN_repeat-like_dom_sf"/>
</dbReference>
<accession>A0A914A7T2</accession>
<evidence type="ECO:0000313" key="5">
    <source>
        <dbReference type="Proteomes" id="UP000887568"/>
    </source>
</evidence>
<evidence type="ECO:0000259" key="3">
    <source>
        <dbReference type="PROSITE" id="PS50181"/>
    </source>
</evidence>
<dbReference type="InterPro" id="IPR042627">
    <property type="entry name" value="FBXW2"/>
</dbReference>
<keyword evidence="5" id="KW-1185">Reference proteome</keyword>
<dbReference type="AlphaFoldDB" id="A0A914A7T2"/>
<dbReference type="GeneID" id="119730558"/>
<dbReference type="SUPFAM" id="SSF81383">
    <property type="entry name" value="F-box domain"/>
    <property type="match status" value="1"/>
</dbReference>
<dbReference type="Gene3D" id="2.130.10.10">
    <property type="entry name" value="YVTN repeat-like/Quinoprotein amine dehydrogenase"/>
    <property type="match status" value="1"/>
</dbReference>
<protein>
    <recommendedName>
        <fullName evidence="3">F-box domain-containing protein</fullName>
    </recommendedName>
</protein>
<dbReference type="PANTHER" id="PTHR44436">
    <property type="entry name" value="F-BOX/WD REPEAT-CONTAINING PROTEIN 2"/>
    <property type="match status" value="1"/>
</dbReference>
<dbReference type="PROSITE" id="PS50181">
    <property type="entry name" value="FBOX"/>
    <property type="match status" value="1"/>
</dbReference>
<dbReference type="Proteomes" id="UP000887568">
    <property type="component" value="Unplaced"/>
</dbReference>
<evidence type="ECO:0000313" key="4">
    <source>
        <dbReference type="EnsemblMetazoa" id="XP_038059499.1"/>
    </source>
</evidence>
<proteinExistence type="predicted"/>
<name>A0A914A7T2_PATMI</name>
<keyword evidence="1" id="KW-0853">WD repeat</keyword>
<evidence type="ECO:0000256" key="2">
    <source>
        <dbReference type="ARBA" id="ARBA00022737"/>
    </source>
</evidence>
<evidence type="ECO:0000256" key="1">
    <source>
        <dbReference type="ARBA" id="ARBA00022574"/>
    </source>
</evidence>
<keyword evidence="2" id="KW-0677">Repeat</keyword>
<dbReference type="OrthoDB" id="3219396at2759"/>
<dbReference type="Pfam" id="PF12937">
    <property type="entry name" value="F-box-like"/>
    <property type="match status" value="1"/>
</dbReference>
<dbReference type="InterPro" id="IPR036322">
    <property type="entry name" value="WD40_repeat_dom_sf"/>
</dbReference>
<dbReference type="InterPro" id="IPR001810">
    <property type="entry name" value="F-box_dom"/>
</dbReference>
<feature type="domain" description="F-box" evidence="3">
    <location>
        <begin position="3"/>
        <end position="49"/>
    </location>
</feature>